<reference evidence="12" key="1">
    <citation type="journal article" date="2013" name="Genome Biol.">
        <title>Draft genome of the mountain pine beetle, Dendroctonus ponderosae Hopkins, a major forest pest.</title>
        <authorList>
            <person name="Keeling C.I."/>
            <person name="Yuen M.M."/>
            <person name="Liao N.Y."/>
            <person name="Docking T.R."/>
            <person name="Chan S.K."/>
            <person name="Taylor G.A."/>
            <person name="Palmquist D.L."/>
            <person name="Jackman S.D."/>
            <person name="Nguyen A."/>
            <person name="Li M."/>
            <person name="Henderson H."/>
            <person name="Janes J.K."/>
            <person name="Zhao Y."/>
            <person name="Pandoh P."/>
            <person name="Moore R."/>
            <person name="Sperling F.A."/>
            <person name="Huber D.P."/>
            <person name="Birol I."/>
            <person name="Jones S.J."/>
            <person name="Bohlmann J."/>
        </authorList>
    </citation>
    <scope>NUCLEOTIDE SEQUENCE</scope>
</reference>
<proteinExistence type="inferred from homology"/>
<feature type="region of interest" description="Disordered" evidence="7">
    <location>
        <begin position="472"/>
        <end position="503"/>
    </location>
</feature>
<protein>
    <recommendedName>
        <fullName evidence="3">RecQ-mediated genome instability protein 1</fullName>
    </recommendedName>
</protein>
<evidence type="ECO:0000256" key="2">
    <source>
        <dbReference type="ARBA" id="ARBA00006395"/>
    </source>
</evidence>
<feature type="domain" description="RecQ mediated genome instability protein 1 OB-fold" evidence="8">
    <location>
        <begin position="66"/>
        <end position="190"/>
    </location>
</feature>
<dbReference type="PANTHER" id="PTHR14790:SF15">
    <property type="entry name" value="RECQ-MEDIATED GENOME INSTABILITY PROTEIN 1"/>
    <property type="match status" value="1"/>
</dbReference>
<feature type="compositionally biased region" description="Polar residues" evidence="7">
    <location>
        <begin position="493"/>
        <end position="503"/>
    </location>
</feature>
<evidence type="ECO:0000259" key="8">
    <source>
        <dbReference type="Pfam" id="PF08585"/>
    </source>
</evidence>
<keyword evidence="5" id="KW-0539">Nucleus</keyword>
<dbReference type="Pfam" id="PF08585">
    <property type="entry name" value="RMI1_N_C"/>
    <property type="match status" value="1"/>
</dbReference>
<dbReference type="GO" id="GO:0006260">
    <property type="term" value="P:DNA replication"/>
    <property type="evidence" value="ECO:0007669"/>
    <property type="project" value="UniProtKB-KW"/>
</dbReference>
<evidence type="ECO:0000256" key="7">
    <source>
        <dbReference type="SAM" id="MobiDB-lite"/>
    </source>
</evidence>
<evidence type="ECO:0000256" key="4">
    <source>
        <dbReference type="ARBA" id="ARBA00022705"/>
    </source>
</evidence>
<evidence type="ECO:0000259" key="10">
    <source>
        <dbReference type="Pfam" id="PF21000"/>
    </source>
</evidence>
<dbReference type="InterPro" id="IPR042470">
    <property type="entry name" value="RMI1_N_C_sf"/>
</dbReference>
<organism evidence="11 12">
    <name type="scientific">Dendroctonus ponderosae</name>
    <name type="common">Mountain pine beetle</name>
    <dbReference type="NCBI Taxonomy" id="77166"/>
    <lineage>
        <taxon>Eukaryota</taxon>
        <taxon>Metazoa</taxon>
        <taxon>Ecdysozoa</taxon>
        <taxon>Arthropoda</taxon>
        <taxon>Hexapoda</taxon>
        <taxon>Insecta</taxon>
        <taxon>Pterygota</taxon>
        <taxon>Neoptera</taxon>
        <taxon>Endopterygota</taxon>
        <taxon>Coleoptera</taxon>
        <taxon>Polyphaga</taxon>
        <taxon>Cucujiformia</taxon>
        <taxon>Curculionidae</taxon>
        <taxon>Scolytinae</taxon>
        <taxon>Dendroctonus</taxon>
    </lineage>
</organism>
<dbReference type="GO" id="GO:0000724">
    <property type="term" value="P:double-strand break repair via homologous recombination"/>
    <property type="evidence" value="ECO:0007669"/>
    <property type="project" value="TreeGrafter"/>
</dbReference>
<keyword evidence="4" id="KW-0235">DNA replication</keyword>
<comment type="function">
    <text evidence="6">Essential component of the RMI complex, a complex that plays an important role in the processing of homologous recombination intermediates to limit DNA crossover formation in cells. Promotes TOP3A binding to double Holliday junctions (DHJ) and hence stimulates TOP3A-mediated dissolution. Required for BLM phosphorylation during mitosis. Within the BLM complex, required for BLM and TOP3A stability.</text>
</comment>
<sequence>MTSELHQIKRIFDSFQMPLSKEWLESCIEWCKQDNLPTNYSIKHLQNMIYEQWLLLDLRDVEIPSLPEGLNSEKKYTLTGVFYLQVLQVIDISKPKLWQIQRIRNKVGKNTEVEKDFGKRVLQLTLTDGVQEVEAMEFKAVACLNINSPPGTKLKIIGPVMVRNGRIMLEPAHVKNLGGSVEDILVKNAAENVLARALGLEENPNPNTIDEKILDVTEGHNTVQENRQQFNAPNENLPRNQPNINTHAARNVRADSISNHPNSKTTITKVQSKCEIGNDLLQEPREEFNTSVGSNLRNSHRNIPDSNRDCLSPDLFDEMEFDDSILNQHLNEIDIPSTNVRNAQESNFTEPKHIKDLKTNSVAPNAEGDCVIVLDDSFDDIDIDSHLDHLDERMADLPCSTQVRKELKNNIHSPELKRAKKRNLATSSKKLFQSKLEFGLPSSSKVGSSAVARNSNINQMFQDRHSPVAIKPSKPIIEVQSSSKDREKSVSSQFKNQQQSPDTRNVISVQKLLSVVPNVSKGKFKIRGKFKRVKEKLKTTATSLYLSIIVADETGEVTVEVDSSIATKFAQITLERLEQLRQLSLQSDEHAKPEIMQALRNLHLKLVALDNILELQVTRGEKYPVVINVLDNS</sequence>
<keyword evidence="12" id="KW-1185">Reference proteome</keyword>
<evidence type="ECO:0000313" key="12">
    <source>
        <dbReference type="Proteomes" id="UP000019118"/>
    </source>
</evidence>
<dbReference type="Pfam" id="PF16099">
    <property type="entry name" value="RMI1_C"/>
    <property type="match status" value="1"/>
</dbReference>
<dbReference type="Pfam" id="PF21000">
    <property type="entry name" value="RMI1_N_N"/>
    <property type="match status" value="1"/>
</dbReference>
<reference evidence="11" key="2">
    <citation type="submission" date="2024-08" db="UniProtKB">
        <authorList>
            <consortium name="EnsemblMetazoa"/>
        </authorList>
    </citation>
    <scope>IDENTIFICATION</scope>
</reference>
<name>A0AAR5Q568_DENPD</name>
<dbReference type="SMART" id="SM01161">
    <property type="entry name" value="DUF1767"/>
    <property type="match status" value="1"/>
</dbReference>
<accession>A0AAR5Q568</accession>
<dbReference type="Proteomes" id="UP000019118">
    <property type="component" value="Unassembled WGS sequence"/>
</dbReference>
<dbReference type="GO" id="GO:0000712">
    <property type="term" value="P:resolution of meiotic recombination intermediates"/>
    <property type="evidence" value="ECO:0007669"/>
    <property type="project" value="TreeGrafter"/>
</dbReference>
<feature type="domain" description="RecQ-mediated genome instability protein 1 C-terminal OB-fold" evidence="9">
    <location>
        <begin position="521"/>
        <end position="629"/>
    </location>
</feature>
<dbReference type="InterPro" id="IPR013894">
    <property type="entry name" value="RMI1_OB"/>
</dbReference>
<evidence type="ECO:0000259" key="9">
    <source>
        <dbReference type="Pfam" id="PF16099"/>
    </source>
</evidence>
<evidence type="ECO:0000256" key="1">
    <source>
        <dbReference type="ARBA" id="ARBA00004123"/>
    </source>
</evidence>
<evidence type="ECO:0000256" key="3">
    <source>
        <dbReference type="ARBA" id="ARBA00018987"/>
    </source>
</evidence>
<dbReference type="Gene3D" id="2.40.50.770">
    <property type="entry name" value="RecQ-mediated genome instability protein Rmi1, C-terminal domain"/>
    <property type="match status" value="1"/>
</dbReference>
<evidence type="ECO:0000256" key="6">
    <source>
        <dbReference type="ARBA" id="ARBA00024977"/>
    </source>
</evidence>
<dbReference type="InterPro" id="IPR032199">
    <property type="entry name" value="RMI1_C"/>
</dbReference>
<dbReference type="InterPro" id="IPR049363">
    <property type="entry name" value="RMI1_N"/>
</dbReference>
<evidence type="ECO:0000313" key="11">
    <source>
        <dbReference type="EnsemblMetazoa" id="XP_019768261.1"/>
    </source>
</evidence>
<dbReference type="GO" id="GO:0016604">
    <property type="term" value="C:nuclear body"/>
    <property type="evidence" value="ECO:0007669"/>
    <property type="project" value="TreeGrafter"/>
</dbReference>
<dbReference type="GO" id="GO:0000166">
    <property type="term" value="F:nucleotide binding"/>
    <property type="evidence" value="ECO:0007669"/>
    <property type="project" value="InterPro"/>
</dbReference>
<evidence type="ECO:0000256" key="5">
    <source>
        <dbReference type="ARBA" id="ARBA00023242"/>
    </source>
</evidence>
<dbReference type="AlphaFoldDB" id="A0AAR5Q568"/>
<dbReference type="EnsemblMetazoa" id="XM_019912702.1">
    <property type="protein sequence ID" value="XP_019768261.1"/>
    <property type="gene ID" value="LOC109543144"/>
</dbReference>
<dbReference type="GeneID" id="109543144"/>
<comment type="similarity">
    <text evidence="2">Belongs to the RMI1 family.</text>
</comment>
<dbReference type="PANTHER" id="PTHR14790">
    <property type="entry name" value="RECQ-MEDIATED GENOME INSTABILITY PROTEIN 1 RMI1"/>
    <property type="match status" value="1"/>
</dbReference>
<dbReference type="InterPro" id="IPR044881">
    <property type="entry name" value="RMI1_N_N_sf"/>
</dbReference>
<dbReference type="Gene3D" id="1.10.8.1020">
    <property type="entry name" value="RecQ-mediated genome instability protein 1, N-terminal domain"/>
    <property type="match status" value="1"/>
</dbReference>
<dbReference type="GO" id="GO:0031422">
    <property type="term" value="C:RecQ family helicase-topoisomerase III complex"/>
    <property type="evidence" value="ECO:0007669"/>
    <property type="project" value="TreeGrafter"/>
</dbReference>
<comment type="subcellular location">
    <subcellularLocation>
        <location evidence="1">Nucleus</location>
    </subcellularLocation>
</comment>
<feature type="domain" description="RMI1 N-terminal" evidence="10">
    <location>
        <begin position="18"/>
        <end position="61"/>
    </location>
</feature>
<dbReference type="KEGG" id="dpa:109543144"/>